<accession>A0A5C4SGH5</accession>
<dbReference type="AlphaFoldDB" id="A0A5C4SGH5"/>
<evidence type="ECO:0000256" key="2">
    <source>
        <dbReference type="ARBA" id="ARBA00022737"/>
    </source>
</evidence>
<proteinExistence type="predicted"/>
<organism evidence="3 4">
    <name type="scientific">Allotamlana fucoidanivorans</name>
    <dbReference type="NCBI Taxonomy" id="2583814"/>
    <lineage>
        <taxon>Bacteria</taxon>
        <taxon>Pseudomonadati</taxon>
        <taxon>Bacteroidota</taxon>
        <taxon>Flavobacteriia</taxon>
        <taxon>Flavobacteriales</taxon>
        <taxon>Flavobacteriaceae</taxon>
        <taxon>Allotamlana</taxon>
    </lineage>
</organism>
<sequence>MKGNCKNTIHKVNFQVIIWISVVLATLPSCKSQQCTDGHAQWIDLNEDENYTARHECSFVQAGNEFIMFGGRESAKKLDIYNFNENTWRAARNQAPKEFNHFQATFYKGFVWVIGAFKTNNFPRELPEDHVWLYHPVTDTWIPGPKIPKNRRRGGAGLAVYNNKFYLIGGNTIGHDGGYVNWFDEYDPAKNTWKILEDASQARDHFSAAIIDNTLYAVAGRHSGGEGGVFAPLIKVVDTYNFDTKQWSTLQHPLPTPRAAPGVAVFQNELFVMGGEGEAKGPAYNIVEAYNPKTKKWTKKPAMHYARHGTQAIQSGKGIYIAAGSPNRGGGRQHNMEVYHEDSAEGSPITASHIEAPKSISIPRNASKTITIKNTGGNSASFITSVSITGEHRKHFKLLSLHDFTLVDAEASIKIEVANTGHSFGVTSKLKIMYNGISESEIKIVCE</sequence>
<gene>
    <name evidence="3" type="ORF">FGF67_13645</name>
</gene>
<dbReference type="SMART" id="SM00612">
    <property type="entry name" value="Kelch"/>
    <property type="match status" value="4"/>
</dbReference>
<dbReference type="SUPFAM" id="SSF117281">
    <property type="entry name" value="Kelch motif"/>
    <property type="match status" value="1"/>
</dbReference>
<dbReference type="PANTHER" id="PTHR45632">
    <property type="entry name" value="LD33804P"/>
    <property type="match status" value="1"/>
</dbReference>
<dbReference type="Gene3D" id="2.120.10.80">
    <property type="entry name" value="Kelch-type beta propeller"/>
    <property type="match status" value="2"/>
</dbReference>
<dbReference type="Pfam" id="PF24681">
    <property type="entry name" value="Kelch_KLHDC2_KLHL20_DRC7"/>
    <property type="match status" value="1"/>
</dbReference>
<keyword evidence="2" id="KW-0677">Repeat</keyword>
<name>A0A5C4SGH5_9FLAO</name>
<dbReference type="InterPro" id="IPR006652">
    <property type="entry name" value="Kelch_1"/>
</dbReference>
<comment type="caution">
    <text evidence="3">The sequence shown here is derived from an EMBL/GenBank/DDBJ whole genome shotgun (WGS) entry which is preliminary data.</text>
</comment>
<evidence type="ECO:0000313" key="4">
    <source>
        <dbReference type="Proteomes" id="UP000308713"/>
    </source>
</evidence>
<keyword evidence="1" id="KW-0880">Kelch repeat</keyword>
<keyword evidence="4" id="KW-1185">Reference proteome</keyword>
<dbReference type="PANTHER" id="PTHR45632:SF3">
    <property type="entry name" value="KELCH-LIKE PROTEIN 32"/>
    <property type="match status" value="1"/>
</dbReference>
<dbReference type="EMBL" id="VDCS01000013">
    <property type="protein sequence ID" value="TNJ42536.1"/>
    <property type="molecule type" value="Genomic_DNA"/>
</dbReference>
<dbReference type="Proteomes" id="UP000308713">
    <property type="component" value="Unassembled WGS sequence"/>
</dbReference>
<dbReference type="OrthoDB" id="996574at2"/>
<evidence type="ECO:0000256" key="1">
    <source>
        <dbReference type="ARBA" id="ARBA00022441"/>
    </source>
</evidence>
<dbReference type="InterPro" id="IPR015915">
    <property type="entry name" value="Kelch-typ_b-propeller"/>
</dbReference>
<dbReference type="RefSeq" id="WP_139698319.1">
    <property type="nucleotide sequence ID" value="NZ_CP074074.1"/>
</dbReference>
<reference evidence="3 4" key="1">
    <citation type="submission" date="2019-05" db="EMBL/GenBank/DDBJ databases">
        <title>Tamlana fucoidanivorans sp. nov., isolated from the surface of algae collected from Fujian province in China.</title>
        <authorList>
            <person name="Li J."/>
        </authorList>
    </citation>
    <scope>NUCLEOTIDE SEQUENCE [LARGE SCALE GENOMIC DNA]</scope>
    <source>
        <strain evidence="3 4">CW2-9</strain>
    </source>
</reference>
<evidence type="ECO:0008006" key="5">
    <source>
        <dbReference type="Google" id="ProtNLM"/>
    </source>
</evidence>
<evidence type="ECO:0000313" key="3">
    <source>
        <dbReference type="EMBL" id="TNJ42536.1"/>
    </source>
</evidence>
<protein>
    <recommendedName>
        <fullName evidence="5">Galactose oxidase</fullName>
    </recommendedName>
</protein>